<feature type="region of interest" description="Disordered" evidence="1">
    <location>
        <begin position="144"/>
        <end position="174"/>
    </location>
</feature>
<proteinExistence type="predicted"/>
<accession>A0A7H0LJQ1</accession>
<keyword evidence="3" id="KW-1185">Reference proteome</keyword>
<name>A0A7H0LJQ1_9SPHN</name>
<dbReference type="KEGG" id="spap:H3Z74_01200"/>
<dbReference type="AlphaFoldDB" id="A0A7H0LJQ1"/>
<dbReference type="Proteomes" id="UP000516148">
    <property type="component" value="Chromosome"/>
</dbReference>
<gene>
    <name evidence="2" type="ORF">H3Z74_01200</name>
</gene>
<dbReference type="EMBL" id="CP061038">
    <property type="protein sequence ID" value="QNQ09904.1"/>
    <property type="molecule type" value="Genomic_DNA"/>
</dbReference>
<evidence type="ECO:0000256" key="1">
    <source>
        <dbReference type="SAM" id="MobiDB-lite"/>
    </source>
</evidence>
<organism evidence="2 3">
    <name type="scientific">Sphingomonas alpina</name>
    <dbReference type="NCBI Taxonomy" id="653931"/>
    <lineage>
        <taxon>Bacteria</taxon>
        <taxon>Pseudomonadati</taxon>
        <taxon>Pseudomonadota</taxon>
        <taxon>Alphaproteobacteria</taxon>
        <taxon>Sphingomonadales</taxon>
        <taxon>Sphingomonadaceae</taxon>
        <taxon>Sphingomonas</taxon>
    </lineage>
</organism>
<dbReference type="RefSeq" id="WP_187762213.1">
    <property type="nucleotide sequence ID" value="NZ_CP061038.1"/>
</dbReference>
<evidence type="ECO:0000313" key="2">
    <source>
        <dbReference type="EMBL" id="QNQ09904.1"/>
    </source>
</evidence>
<sequence length="174" mass="17934">MRLLAGGVILAAGAAYLFLRQHPANVYPVPVATAYETLSTIKFEPPDDGATANEISGNGVDKVIWIEKGDLASYRCDLKLAALPRDAGQTHVTVTCSGGGDGPAAGLAKMHRNAVIEHVDAALSGRPFDAARADITAYRWPGNGSIGTAAGQAPKTGAEVRKGARETQGPPATS</sequence>
<reference evidence="2 3" key="1">
    <citation type="submission" date="2020-09" db="EMBL/GenBank/DDBJ databases">
        <title>Sphingomonas sp., a new species isolated from pork steak.</title>
        <authorList>
            <person name="Heidler von Heilborn D."/>
        </authorList>
    </citation>
    <scope>NUCLEOTIDE SEQUENCE [LARGE SCALE GENOMIC DNA]</scope>
    <source>
        <strain evidence="3">S8-3T</strain>
    </source>
</reference>
<protein>
    <submittedName>
        <fullName evidence="2">Uncharacterized protein</fullName>
    </submittedName>
</protein>
<evidence type="ECO:0000313" key="3">
    <source>
        <dbReference type="Proteomes" id="UP000516148"/>
    </source>
</evidence>